<accession>A0A7I9Y0C3</accession>
<dbReference type="PANTHER" id="PTHR36923">
    <property type="entry name" value="FERREDOXIN"/>
    <property type="match status" value="1"/>
</dbReference>
<keyword evidence="10" id="KW-1185">Reference proteome</keyword>
<dbReference type="Gene3D" id="3.30.70.20">
    <property type="match status" value="1"/>
</dbReference>
<reference evidence="9 10" key="1">
    <citation type="journal article" date="2019" name="Emerg. Microbes Infect.">
        <title>Comprehensive subspecies identification of 175 nontuberculous mycobacteria species based on 7547 genomic profiles.</title>
        <authorList>
            <person name="Matsumoto Y."/>
            <person name="Kinjo T."/>
            <person name="Motooka D."/>
            <person name="Nabeya D."/>
            <person name="Jung N."/>
            <person name="Uechi K."/>
            <person name="Horii T."/>
            <person name="Iida T."/>
            <person name="Fujita J."/>
            <person name="Nakamura S."/>
        </authorList>
    </citation>
    <scope>NUCLEOTIDE SEQUENCE [LARGE SCALE GENOMIC DNA]</scope>
    <source>
        <strain evidence="9 10">JCM 17322</strain>
    </source>
</reference>
<evidence type="ECO:0000256" key="2">
    <source>
        <dbReference type="ARBA" id="ARBA00022448"/>
    </source>
</evidence>
<evidence type="ECO:0000256" key="5">
    <source>
        <dbReference type="ARBA" id="ARBA00023004"/>
    </source>
</evidence>
<evidence type="ECO:0000256" key="7">
    <source>
        <dbReference type="ARBA" id="ARBA00023291"/>
    </source>
</evidence>
<proteinExistence type="predicted"/>
<evidence type="ECO:0000256" key="3">
    <source>
        <dbReference type="ARBA" id="ARBA00022723"/>
    </source>
</evidence>
<keyword evidence="2 8" id="KW-0813">Transport</keyword>
<dbReference type="Pfam" id="PF13370">
    <property type="entry name" value="Fer4_13"/>
    <property type="match status" value="1"/>
</dbReference>
<dbReference type="GO" id="GO:0005506">
    <property type="term" value="F:iron ion binding"/>
    <property type="evidence" value="ECO:0007669"/>
    <property type="project" value="UniProtKB-UniRule"/>
</dbReference>
<dbReference type="InterPro" id="IPR001080">
    <property type="entry name" value="3Fe4S_ferredoxin"/>
</dbReference>
<keyword evidence="3 8" id="KW-0479">Metal-binding</keyword>
<dbReference type="InterPro" id="IPR051269">
    <property type="entry name" value="Fe-S_cluster_ET"/>
</dbReference>
<evidence type="ECO:0000256" key="8">
    <source>
        <dbReference type="RuleBase" id="RU368020"/>
    </source>
</evidence>
<keyword evidence="6 8" id="KW-0411">Iron-sulfur</keyword>
<dbReference type="Proteomes" id="UP000465361">
    <property type="component" value="Unassembled WGS sequence"/>
</dbReference>
<evidence type="ECO:0000313" key="9">
    <source>
        <dbReference type="EMBL" id="GFG75489.1"/>
    </source>
</evidence>
<protein>
    <recommendedName>
        <fullName evidence="8">Ferredoxin</fullName>
    </recommendedName>
</protein>
<keyword evidence="7" id="KW-0003">3Fe-4S</keyword>
<gene>
    <name evidence="9" type="primary">fer_2</name>
    <name evidence="9" type="ORF">MBOT_28540</name>
</gene>
<evidence type="ECO:0000256" key="4">
    <source>
        <dbReference type="ARBA" id="ARBA00022982"/>
    </source>
</evidence>
<evidence type="ECO:0000313" key="10">
    <source>
        <dbReference type="Proteomes" id="UP000465361"/>
    </source>
</evidence>
<evidence type="ECO:0000256" key="6">
    <source>
        <dbReference type="ARBA" id="ARBA00023014"/>
    </source>
</evidence>
<dbReference type="AlphaFoldDB" id="A0A7I9Y0C3"/>
<dbReference type="GO" id="GO:0051538">
    <property type="term" value="F:3 iron, 4 sulfur cluster binding"/>
    <property type="evidence" value="ECO:0007669"/>
    <property type="project" value="UniProtKB-KW"/>
</dbReference>
<dbReference type="RefSeq" id="WP_163758240.1">
    <property type="nucleotide sequence ID" value="NZ_BLKW01000004.1"/>
</dbReference>
<evidence type="ECO:0000256" key="1">
    <source>
        <dbReference type="ARBA" id="ARBA00001927"/>
    </source>
</evidence>
<comment type="cofactor">
    <cofactor evidence="1">
        <name>[3Fe-4S] cluster</name>
        <dbReference type="ChEBI" id="CHEBI:21137"/>
    </cofactor>
</comment>
<keyword evidence="5 8" id="KW-0408">Iron</keyword>
<dbReference type="PANTHER" id="PTHR36923:SF3">
    <property type="entry name" value="FERREDOXIN"/>
    <property type="match status" value="1"/>
</dbReference>
<comment type="function">
    <text evidence="8">Ferredoxins are iron-sulfur proteins that transfer electrons in a wide variety of metabolic reactions.</text>
</comment>
<organism evidence="9 10">
    <name type="scientific">Mycobacterium botniense</name>
    <dbReference type="NCBI Taxonomy" id="84962"/>
    <lineage>
        <taxon>Bacteria</taxon>
        <taxon>Bacillati</taxon>
        <taxon>Actinomycetota</taxon>
        <taxon>Actinomycetes</taxon>
        <taxon>Mycobacteriales</taxon>
        <taxon>Mycobacteriaceae</taxon>
        <taxon>Mycobacterium</taxon>
    </lineage>
</organism>
<name>A0A7I9Y0C3_9MYCO</name>
<dbReference type="GO" id="GO:0009055">
    <property type="term" value="F:electron transfer activity"/>
    <property type="evidence" value="ECO:0007669"/>
    <property type="project" value="UniProtKB-UniRule"/>
</dbReference>
<dbReference type="EMBL" id="BLKW01000004">
    <property type="protein sequence ID" value="GFG75489.1"/>
    <property type="molecule type" value="Genomic_DNA"/>
</dbReference>
<sequence length="64" mass="6922">MTKVCVDSALCVGHGRCYTLAPDVFDADEYGHSIVRVADVSGELEQQAVDAEQNCPERAITLSH</sequence>
<dbReference type="SUPFAM" id="SSF54862">
    <property type="entry name" value="4Fe-4S ferredoxins"/>
    <property type="match status" value="1"/>
</dbReference>
<dbReference type="PRINTS" id="PR00352">
    <property type="entry name" value="3FE4SFRDOXIN"/>
</dbReference>
<comment type="caution">
    <text evidence="9">The sequence shown here is derived from an EMBL/GenBank/DDBJ whole genome shotgun (WGS) entry which is preliminary data.</text>
</comment>
<keyword evidence="4 8" id="KW-0249">Electron transport</keyword>